<reference evidence="2 3" key="1">
    <citation type="submission" date="2024-02" db="EMBL/GenBank/DDBJ databases">
        <title>A novel Gemmatimonadota bacterium.</title>
        <authorList>
            <person name="Du Z.-J."/>
            <person name="Ye Y.-Q."/>
        </authorList>
    </citation>
    <scope>NUCLEOTIDE SEQUENCE [LARGE SCALE GENOMIC DNA]</scope>
    <source>
        <strain evidence="2 3">DH-20</strain>
    </source>
</reference>
<keyword evidence="1" id="KW-1133">Transmembrane helix</keyword>
<comment type="caution">
    <text evidence="2">The sequence shown here is derived from an EMBL/GenBank/DDBJ whole genome shotgun (WGS) entry which is preliminary data.</text>
</comment>
<protein>
    <submittedName>
        <fullName evidence="2">Uncharacterized protein</fullName>
    </submittedName>
</protein>
<feature type="transmembrane region" description="Helical" evidence="1">
    <location>
        <begin position="39"/>
        <end position="57"/>
    </location>
</feature>
<keyword evidence="3" id="KW-1185">Reference proteome</keyword>
<dbReference type="RefSeq" id="WP_405282633.1">
    <property type="nucleotide sequence ID" value="NZ_CP144380.1"/>
</dbReference>
<evidence type="ECO:0000313" key="2">
    <source>
        <dbReference type="EMBL" id="MEK9501994.1"/>
    </source>
</evidence>
<sequence length="92" mass="9936">MRVLWAQTPFRNAFLRRGLLVWMILRVAAGGSGIADPHLLVEGWFVAIAAVAVTLDARRRNEDLFLANLGVPGWTISVLGGLAALVAEMVVP</sequence>
<keyword evidence="1" id="KW-0812">Transmembrane</keyword>
<dbReference type="Proteomes" id="UP001484239">
    <property type="component" value="Unassembled WGS sequence"/>
</dbReference>
<accession>A0ABU9ECZ1</accession>
<evidence type="ECO:0000313" key="3">
    <source>
        <dbReference type="Proteomes" id="UP001484239"/>
    </source>
</evidence>
<name>A0ABU9ECZ1_9BACT</name>
<dbReference type="EMBL" id="JBBHLI010000008">
    <property type="protein sequence ID" value="MEK9501994.1"/>
    <property type="molecule type" value="Genomic_DNA"/>
</dbReference>
<keyword evidence="1" id="KW-0472">Membrane</keyword>
<proteinExistence type="predicted"/>
<gene>
    <name evidence="2" type="ORF">WI372_13455</name>
</gene>
<feature type="transmembrane region" description="Helical" evidence="1">
    <location>
        <begin position="64"/>
        <end position="87"/>
    </location>
</feature>
<organism evidence="2 3">
    <name type="scientific">Gaopeijia maritima</name>
    <dbReference type="NCBI Taxonomy" id="3119007"/>
    <lineage>
        <taxon>Bacteria</taxon>
        <taxon>Pseudomonadati</taxon>
        <taxon>Gemmatimonadota</taxon>
        <taxon>Longimicrobiia</taxon>
        <taxon>Gaopeijiales</taxon>
        <taxon>Gaopeijiaceae</taxon>
        <taxon>Gaopeijia</taxon>
    </lineage>
</organism>
<evidence type="ECO:0000256" key="1">
    <source>
        <dbReference type="SAM" id="Phobius"/>
    </source>
</evidence>